<dbReference type="Proteomes" id="UP000254230">
    <property type="component" value="Unassembled WGS sequence"/>
</dbReference>
<evidence type="ECO:0000313" key="3">
    <source>
        <dbReference type="EMBL" id="STY17074.1"/>
    </source>
</evidence>
<feature type="signal peptide" evidence="1">
    <location>
        <begin position="1"/>
        <end position="22"/>
    </location>
</feature>
<name>A0A378KQA8_9GAMM</name>
<feature type="chain" id="PRO_5016962236" description="VirK protein" evidence="1">
    <location>
        <begin position="23"/>
        <end position="168"/>
    </location>
</feature>
<dbReference type="Proteomes" id="UP000054639">
    <property type="component" value="Unassembled WGS sequence"/>
</dbReference>
<protein>
    <recommendedName>
        <fullName evidence="6">VirK protein</fullName>
    </recommendedName>
</protein>
<keyword evidence="4" id="KW-1185">Reference proteome</keyword>
<evidence type="ECO:0000313" key="2">
    <source>
        <dbReference type="EMBL" id="KTD42471.1"/>
    </source>
</evidence>
<dbReference type="EMBL" id="LNYR01000049">
    <property type="protein sequence ID" value="KTD42471.1"/>
    <property type="molecule type" value="Genomic_DNA"/>
</dbReference>
<organism evidence="3 5">
    <name type="scientific">Legionella quateirensis</name>
    <dbReference type="NCBI Taxonomy" id="45072"/>
    <lineage>
        <taxon>Bacteria</taxon>
        <taxon>Pseudomonadati</taxon>
        <taxon>Pseudomonadota</taxon>
        <taxon>Gammaproteobacteria</taxon>
        <taxon>Legionellales</taxon>
        <taxon>Legionellaceae</taxon>
        <taxon>Legionella</taxon>
    </lineage>
</organism>
<proteinExistence type="predicted"/>
<evidence type="ECO:0000313" key="4">
    <source>
        <dbReference type="Proteomes" id="UP000054639"/>
    </source>
</evidence>
<keyword evidence="1" id="KW-0732">Signal</keyword>
<reference evidence="2 4" key="1">
    <citation type="submission" date="2015-11" db="EMBL/GenBank/DDBJ databases">
        <title>Genomic analysis of 38 Legionella species identifies large and diverse effector repertoires.</title>
        <authorList>
            <person name="Burstein D."/>
            <person name="Amaro F."/>
            <person name="Zusman T."/>
            <person name="Lifshitz Z."/>
            <person name="Cohen O."/>
            <person name="Gilbert J.A."/>
            <person name="Pupko T."/>
            <person name="Shuman H.A."/>
            <person name="Segal G."/>
        </authorList>
    </citation>
    <scope>NUCLEOTIDE SEQUENCE [LARGE SCALE GENOMIC DNA]</scope>
    <source>
        <strain evidence="2 4">ATCC 49507</strain>
    </source>
</reference>
<dbReference type="EMBL" id="UGOW01000001">
    <property type="protein sequence ID" value="STY17074.1"/>
    <property type="molecule type" value="Genomic_DNA"/>
</dbReference>
<evidence type="ECO:0000313" key="5">
    <source>
        <dbReference type="Proteomes" id="UP000254230"/>
    </source>
</evidence>
<evidence type="ECO:0000256" key="1">
    <source>
        <dbReference type="SAM" id="SignalP"/>
    </source>
</evidence>
<dbReference type="RefSeq" id="WP_058475560.1">
    <property type="nucleotide sequence ID" value="NZ_CAAAIL010000012.1"/>
</dbReference>
<dbReference type="OrthoDB" id="5648847at2"/>
<sequence length="168" mass="18791">MKTWTESVSLIILCLVINNAHADITTNNPLILNFTQLVKAVESGNDVKAIIHLDRCQITDPTIQSQLAQNLIGASTRFNFTQYLHYNVRVNGQLKDTVTTTMTSSVELPVPGVFWSVFGRLSVFDDDTATLYVDYFDPLHHHSHLVVEWLCDISNGKDTNGLVLINGF</sequence>
<dbReference type="AlphaFoldDB" id="A0A378KQA8"/>
<evidence type="ECO:0008006" key="6">
    <source>
        <dbReference type="Google" id="ProtNLM"/>
    </source>
</evidence>
<gene>
    <name evidence="2" type="ORF">Lqua_3449</name>
    <name evidence="3" type="ORF">NCTC12376_00868</name>
</gene>
<reference evidence="3 5" key="2">
    <citation type="submission" date="2018-06" db="EMBL/GenBank/DDBJ databases">
        <authorList>
            <consortium name="Pathogen Informatics"/>
            <person name="Doyle S."/>
        </authorList>
    </citation>
    <scope>NUCLEOTIDE SEQUENCE [LARGE SCALE GENOMIC DNA]</scope>
    <source>
        <strain evidence="3 5">NCTC12376</strain>
    </source>
</reference>
<accession>A0A378KQA8</accession>